<proteinExistence type="predicted"/>
<keyword evidence="3" id="KW-1133">Transmembrane helix</keyword>
<reference evidence="4 5" key="1">
    <citation type="submission" date="2016-11" db="EMBL/GenBank/DDBJ databases">
        <authorList>
            <person name="Jaros S."/>
            <person name="Januszkiewicz K."/>
            <person name="Wedrychowicz H."/>
        </authorList>
    </citation>
    <scope>NUCLEOTIDE SEQUENCE [LARGE SCALE GENOMIC DNA]</scope>
    <source>
        <strain evidence="4 5">DSM 21758</strain>
    </source>
</reference>
<evidence type="ECO:0000256" key="1">
    <source>
        <dbReference type="ARBA" id="ARBA00022801"/>
    </source>
</evidence>
<dbReference type="SUPFAM" id="SSF63817">
    <property type="entry name" value="Sortase"/>
    <property type="match status" value="1"/>
</dbReference>
<dbReference type="CDD" id="cd05828">
    <property type="entry name" value="Sortase_D_1"/>
    <property type="match status" value="1"/>
</dbReference>
<feature type="active site" description="Acyl-thioester intermediate" evidence="2">
    <location>
        <position position="190"/>
    </location>
</feature>
<dbReference type="STRING" id="1121302.SAMN02745163_04429"/>
<dbReference type="GO" id="GO:0016787">
    <property type="term" value="F:hydrolase activity"/>
    <property type="evidence" value="ECO:0007669"/>
    <property type="project" value="UniProtKB-KW"/>
</dbReference>
<dbReference type="NCBIfam" id="TIGR01076">
    <property type="entry name" value="sortase_fam"/>
    <property type="match status" value="1"/>
</dbReference>
<keyword evidence="1" id="KW-0378">Hydrolase</keyword>
<name>A0A1M6V673_9CLOT</name>
<keyword evidence="3" id="KW-0812">Transmembrane</keyword>
<dbReference type="Proteomes" id="UP000184310">
    <property type="component" value="Unassembled WGS sequence"/>
</dbReference>
<dbReference type="Pfam" id="PF04203">
    <property type="entry name" value="Sortase"/>
    <property type="match status" value="1"/>
</dbReference>
<protein>
    <submittedName>
        <fullName evidence="4">Sortase A</fullName>
    </submittedName>
</protein>
<feature type="transmembrane region" description="Helical" evidence="3">
    <location>
        <begin position="20"/>
        <end position="44"/>
    </location>
</feature>
<dbReference type="RefSeq" id="WP_072993621.1">
    <property type="nucleotide sequence ID" value="NZ_FQZB01000027.1"/>
</dbReference>
<dbReference type="AlphaFoldDB" id="A0A1M6V673"/>
<keyword evidence="3" id="KW-0472">Membrane</keyword>
<dbReference type="InterPro" id="IPR041999">
    <property type="entry name" value="Sortase_D_1"/>
</dbReference>
<keyword evidence="5" id="KW-1185">Reference proteome</keyword>
<dbReference type="InterPro" id="IPR023365">
    <property type="entry name" value="Sortase_dom-sf"/>
</dbReference>
<gene>
    <name evidence="4" type="ORF">SAMN02745163_04429</name>
</gene>
<dbReference type="InterPro" id="IPR005754">
    <property type="entry name" value="Sortase"/>
</dbReference>
<feature type="active site" description="Proton donor/acceptor" evidence="2">
    <location>
        <position position="132"/>
    </location>
</feature>
<evidence type="ECO:0000256" key="2">
    <source>
        <dbReference type="PIRSR" id="PIRSR605754-1"/>
    </source>
</evidence>
<dbReference type="EMBL" id="FQZB01000027">
    <property type="protein sequence ID" value="SHK76950.1"/>
    <property type="molecule type" value="Genomic_DNA"/>
</dbReference>
<evidence type="ECO:0000256" key="3">
    <source>
        <dbReference type="SAM" id="Phobius"/>
    </source>
</evidence>
<accession>A0A1M6V673</accession>
<evidence type="ECO:0000313" key="4">
    <source>
        <dbReference type="EMBL" id="SHK76950.1"/>
    </source>
</evidence>
<sequence>MKNKKKSSNSISTKKKKIGILLGIPILLFLCGVSLIYIASWNYINQAFFISRLFLQEEYKPTTKSNLNKEENKQKYKYPSLGEQFGNLIIQNANINYPIIHGDSQKDLLNGIGHYDGSKYPGEGGNIVLAGHRETVFKNLGKVKKDDKIIFNTNYDGDYIYKVVDIKIVDAKDTSIVVPSQTEKLTLYTCYPFNTIGYTPQRYVVIAIPAEKGGQ</sequence>
<organism evidence="4 5">
    <name type="scientific">Clostridium cavendishii DSM 21758</name>
    <dbReference type="NCBI Taxonomy" id="1121302"/>
    <lineage>
        <taxon>Bacteria</taxon>
        <taxon>Bacillati</taxon>
        <taxon>Bacillota</taxon>
        <taxon>Clostridia</taxon>
        <taxon>Eubacteriales</taxon>
        <taxon>Clostridiaceae</taxon>
        <taxon>Clostridium</taxon>
    </lineage>
</organism>
<dbReference type="Gene3D" id="2.40.260.10">
    <property type="entry name" value="Sortase"/>
    <property type="match status" value="1"/>
</dbReference>
<dbReference type="OrthoDB" id="1648028at2"/>
<evidence type="ECO:0000313" key="5">
    <source>
        <dbReference type="Proteomes" id="UP000184310"/>
    </source>
</evidence>